<sequence length="108" mass="11817">MSRGGARSTTTTVLSSSVQQPCFFSGRSSSICSLFSMASELRPAPLSFPSPFCPAGLLHSTSTSQDVDFLLGLPRIFWIVLADIACLAVFFFVTRQVHEIEKRGRVTR</sequence>
<keyword evidence="1" id="KW-1133">Transmembrane helix</keyword>
<name>A0ABN9RVU6_9DINO</name>
<organism evidence="2 3">
    <name type="scientific">Prorocentrum cordatum</name>
    <dbReference type="NCBI Taxonomy" id="2364126"/>
    <lineage>
        <taxon>Eukaryota</taxon>
        <taxon>Sar</taxon>
        <taxon>Alveolata</taxon>
        <taxon>Dinophyceae</taxon>
        <taxon>Prorocentrales</taxon>
        <taxon>Prorocentraceae</taxon>
        <taxon>Prorocentrum</taxon>
    </lineage>
</organism>
<proteinExistence type="predicted"/>
<evidence type="ECO:0000256" key="1">
    <source>
        <dbReference type="SAM" id="Phobius"/>
    </source>
</evidence>
<feature type="transmembrane region" description="Helical" evidence="1">
    <location>
        <begin position="76"/>
        <end position="93"/>
    </location>
</feature>
<evidence type="ECO:0000313" key="3">
    <source>
        <dbReference type="Proteomes" id="UP001189429"/>
    </source>
</evidence>
<keyword evidence="1" id="KW-0472">Membrane</keyword>
<keyword evidence="3" id="KW-1185">Reference proteome</keyword>
<protein>
    <submittedName>
        <fullName evidence="2">Uncharacterized protein</fullName>
    </submittedName>
</protein>
<comment type="caution">
    <text evidence="2">The sequence shown here is derived from an EMBL/GenBank/DDBJ whole genome shotgun (WGS) entry which is preliminary data.</text>
</comment>
<accession>A0ABN9RVU6</accession>
<gene>
    <name evidence="2" type="ORF">PCOR1329_LOCUS24176</name>
</gene>
<dbReference type="Proteomes" id="UP001189429">
    <property type="component" value="Unassembled WGS sequence"/>
</dbReference>
<dbReference type="EMBL" id="CAUYUJ010008291">
    <property type="protein sequence ID" value="CAK0823484.1"/>
    <property type="molecule type" value="Genomic_DNA"/>
</dbReference>
<keyword evidence="1" id="KW-0812">Transmembrane</keyword>
<evidence type="ECO:0000313" key="2">
    <source>
        <dbReference type="EMBL" id="CAK0823484.1"/>
    </source>
</evidence>
<reference evidence="2" key="1">
    <citation type="submission" date="2023-10" db="EMBL/GenBank/DDBJ databases">
        <authorList>
            <person name="Chen Y."/>
            <person name="Shah S."/>
            <person name="Dougan E. K."/>
            <person name="Thang M."/>
            <person name="Chan C."/>
        </authorList>
    </citation>
    <scope>NUCLEOTIDE SEQUENCE [LARGE SCALE GENOMIC DNA]</scope>
</reference>